<gene>
    <name evidence="2" type="ORF">LCPAC406_02400</name>
</gene>
<evidence type="ECO:0000313" key="2">
    <source>
        <dbReference type="EMBL" id="QBK93926.1"/>
    </source>
</evidence>
<dbReference type="EMBL" id="MK500607">
    <property type="protein sequence ID" value="QBK93926.1"/>
    <property type="molecule type" value="Genomic_DNA"/>
</dbReference>
<dbReference type="InterPro" id="IPR036047">
    <property type="entry name" value="F-box-like_dom_sf"/>
</dbReference>
<feature type="domain" description="F-box" evidence="1">
    <location>
        <begin position="37"/>
        <end position="77"/>
    </location>
</feature>
<dbReference type="InterPro" id="IPR001810">
    <property type="entry name" value="F-box_dom"/>
</dbReference>
<dbReference type="Pfam" id="PF00646">
    <property type="entry name" value="F-box"/>
    <property type="match status" value="1"/>
</dbReference>
<organism evidence="2">
    <name type="scientific">Pithovirus LCPAC406</name>
    <dbReference type="NCBI Taxonomy" id="2506599"/>
    <lineage>
        <taxon>Viruses</taxon>
        <taxon>Pithoviruses</taxon>
    </lineage>
</organism>
<accession>A0A481ZE67</accession>
<proteinExistence type="predicted"/>
<protein>
    <submittedName>
        <fullName evidence="2">F-box-like family protein</fullName>
    </submittedName>
</protein>
<reference evidence="2" key="1">
    <citation type="journal article" date="2019" name="MBio">
        <title>Virus Genomes from Deep Sea Sediments Expand the Ocean Megavirome and Support Independent Origins of Viral Gigantism.</title>
        <authorList>
            <person name="Backstrom D."/>
            <person name="Yutin N."/>
            <person name="Jorgensen S.L."/>
            <person name="Dharamshi J."/>
            <person name="Homa F."/>
            <person name="Zaremba-Niedwiedzka K."/>
            <person name="Spang A."/>
            <person name="Wolf Y.I."/>
            <person name="Koonin E.V."/>
            <person name="Ettema T.J."/>
        </authorList>
    </citation>
    <scope>NUCLEOTIDE SEQUENCE</scope>
</reference>
<sequence>MSESERKSEQPLPRFEEEIQSVDEILNRLKLKKSDLNNLGPDTIQSIFEDLTVGEISRLCSISRTFNNICKKESLWKYKVLRDYEINRKTRRTWRETARKAYLESLERYWYDTLEHDLNYYFIEPNQTESPQIMFDNPTNYDFASMQYEKDFVERALKDRKAIQATKLIFNAFHLSSRYILDNKRFYLNFMPLFRRAAEVSPGGKIPLQWILDALLNKDKIKIREFDPDAWAIAIADKHIEPPVIPLTLQDYSDRYRNGYIMNEYQIVGCPGTGMSEREIREFGCGNLRWSKDDYHKYLSENRFTKQKQYWLNSLEAYILPWNEANEDLYNDMAPLAELYKQHPELFIDDTKDGDDADMGMVLINYPGPIL</sequence>
<name>A0A481ZE67_9VIRU</name>
<evidence type="ECO:0000259" key="1">
    <source>
        <dbReference type="Pfam" id="PF00646"/>
    </source>
</evidence>
<dbReference type="Gene3D" id="1.20.1280.50">
    <property type="match status" value="1"/>
</dbReference>
<dbReference type="SUPFAM" id="SSF81383">
    <property type="entry name" value="F-box domain"/>
    <property type="match status" value="1"/>
</dbReference>